<protein>
    <submittedName>
        <fullName evidence="2">Uncharacterized protein</fullName>
    </submittedName>
</protein>
<organism evidence="2 3">
    <name type="scientific">Aspergillus ibericus CBS 121593</name>
    <dbReference type="NCBI Taxonomy" id="1448316"/>
    <lineage>
        <taxon>Eukaryota</taxon>
        <taxon>Fungi</taxon>
        <taxon>Dikarya</taxon>
        <taxon>Ascomycota</taxon>
        <taxon>Pezizomycotina</taxon>
        <taxon>Eurotiomycetes</taxon>
        <taxon>Eurotiomycetidae</taxon>
        <taxon>Eurotiales</taxon>
        <taxon>Aspergillaceae</taxon>
        <taxon>Aspergillus</taxon>
        <taxon>Aspergillus subgen. Circumdati</taxon>
    </lineage>
</organism>
<evidence type="ECO:0000313" key="2">
    <source>
        <dbReference type="EMBL" id="RAL05173.1"/>
    </source>
</evidence>
<dbReference type="RefSeq" id="XP_025579500.1">
    <property type="nucleotide sequence ID" value="XM_025720728.1"/>
</dbReference>
<feature type="compositionally biased region" description="Polar residues" evidence="1">
    <location>
        <begin position="35"/>
        <end position="45"/>
    </location>
</feature>
<sequence>MAFPMRLLLESEPQAEGIMASQSYRRRGGRSRQQDATNLVGSVQGPNRPPRHHAPRHHVPFRPEFPVPSGGYSPPMMPQPTSQHEGNTMIAQAMQMNYQRREMENWNRMVMDHRQISEPHPTALS</sequence>
<keyword evidence="3" id="KW-1185">Reference proteome</keyword>
<feature type="region of interest" description="Disordered" evidence="1">
    <location>
        <begin position="14"/>
        <end position="87"/>
    </location>
</feature>
<dbReference type="VEuPathDB" id="FungiDB:BO80DRAFT_431161"/>
<feature type="compositionally biased region" description="Basic residues" evidence="1">
    <location>
        <begin position="49"/>
        <end position="60"/>
    </location>
</feature>
<gene>
    <name evidence="2" type="ORF">BO80DRAFT_431161</name>
</gene>
<reference evidence="2 3" key="1">
    <citation type="submission" date="2018-02" db="EMBL/GenBank/DDBJ databases">
        <title>The genomes of Aspergillus section Nigri reveals drivers in fungal speciation.</title>
        <authorList>
            <consortium name="DOE Joint Genome Institute"/>
            <person name="Vesth T.C."/>
            <person name="Nybo J."/>
            <person name="Theobald S."/>
            <person name="Brandl J."/>
            <person name="Frisvad J.C."/>
            <person name="Nielsen K.F."/>
            <person name="Lyhne E.K."/>
            <person name="Kogle M.E."/>
            <person name="Kuo A."/>
            <person name="Riley R."/>
            <person name="Clum A."/>
            <person name="Nolan M."/>
            <person name="Lipzen A."/>
            <person name="Salamov A."/>
            <person name="Henrissat B."/>
            <person name="Wiebenga A."/>
            <person name="De vries R.P."/>
            <person name="Grigoriev I.V."/>
            <person name="Mortensen U.H."/>
            <person name="Andersen M.R."/>
            <person name="Baker S.E."/>
        </authorList>
    </citation>
    <scope>NUCLEOTIDE SEQUENCE [LARGE SCALE GENOMIC DNA]</scope>
    <source>
        <strain evidence="2 3">CBS 121593</strain>
    </source>
</reference>
<dbReference type="Proteomes" id="UP000249402">
    <property type="component" value="Unassembled WGS sequence"/>
</dbReference>
<proteinExistence type="predicted"/>
<evidence type="ECO:0000256" key="1">
    <source>
        <dbReference type="SAM" id="MobiDB-lite"/>
    </source>
</evidence>
<dbReference type="AlphaFoldDB" id="A0A395HCC9"/>
<evidence type="ECO:0000313" key="3">
    <source>
        <dbReference type="Proteomes" id="UP000249402"/>
    </source>
</evidence>
<dbReference type="OrthoDB" id="4426785at2759"/>
<accession>A0A395HCC9</accession>
<dbReference type="EMBL" id="KZ824421">
    <property type="protein sequence ID" value="RAL05173.1"/>
    <property type="molecule type" value="Genomic_DNA"/>
</dbReference>
<dbReference type="GeneID" id="37225593"/>
<name>A0A395HCC9_9EURO</name>